<evidence type="ECO:0000313" key="4">
    <source>
        <dbReference type="Proteomes" id="UP001153076"/>
    </source>
</evidence>
<dbReference type="EMBL" id="JAKOGI010000110">
    <property type="protein sequence ID" value="KAJ8443933.1"/>
    <property type="molecule type" value="Genomic_DNA"/>
</dbReference>
<evidence type="ECO:0000313" key="3">
    <source>
        <dbReference type="EMBL" id="KAJ8443933.1"/>
    </source>
</evidence>
<keyword evidence="4" id="KW-1185">Reference proteome</keyword>
<gene>
    <name evidence="3" type="ORF">Cgig2_032757</name>
</gene>
<name>A0A9Q1KIF1_9CARY</name>
<evidence type="ECO:0000256" key="1">
    <source>
        <dbReference type="ARBA" id="ARBA00022729"/>
    </source>
</evidence>
<dbReference type="AlphaFoldDB" id="A0A9Q1KIF1"/>
<keyword evidence="1 2" id="KW-0732">Signal</keyword>
<accession>A0A9Q1KIF1</accession>
<sequence>MILPILLLVLAFPYASADTYAKQSKPSSGAYAPPTKPYAPPEKQADVVVEGIVYCQSCNYSGTWSLNEAEPIVGATVSVICRNYKQRISYYNSFKTGNGGYFYAKLDSFSMRHNLLDHPLQACTVKLVSSPVETCDVFTNVNYGINGAPLKYEKKKIMTENYQAVIYSAGPLAFRPDHCAPKPY</sequence>
<dbReference type="PANTHER" id="PTHR33470:SF4">
    <property type="entry name" value="OS01G0164025 PROTEIN"/>
    <property type="match status" value="1"/>
</dbReference>
<feature type="signal peptide" evidence="2">
    <location>
        <begin position="1"/>
        <end position="17"/>
    </location>
</feature>
<dbReference type="OrthoDB" id="1936190at2759"/>
<proteinExistence type="predicted"/>
<reference evidence="3" key="1">
    <citation type="submission" date="2022-04" db="EMBL/GenBank/DDBJ databases">
        <title>Carnegiea gigantea Genome sequencing and assembly v2.</title>
        <authorList>
            <person name="Copetti D."/>
            <person name="Sanderson M.J."/>
            <person name="Burquez A."/>
            <person name="Wojciechowski M.F."/>
        </authorList>
    </citation>
    <scope>NUCLEOTIDE SEQUENCE</scope>
    <source>
        <strain evidence="3">SGP5-SGP5p</strain>
        <tissue evidence="3">Aerial part</tissue>
    </source>
</reference>
<dbReference type="Pfam" id="PF01190">
    <property type="entry name" value="Pollen_Ole_e_1"/>
    <property type="match status" value="1"/>
</dbReference>
<dbReference type="PANTHER" id="PTHR33470">
    <property type="entry name" value="OS01G0164075 PROTEIN"/>
    <property type="match status" value="1"/>
</dbReference>
<organism evidence="3 4">
    <name type="scientific">Carnegiea gigantea</name>
    <dbReference type="NCBI Taxonomy" id="171969"/>
    <lineage>
        <taxon>Eukaryota</taxon>
        <taxon>Viridiplantae</taxon>
        <taxon>Streptophyta</taxon>
        <taxon>Embryophyta</taxon>
        <taxon>Tracheophyta</taxon>
        <taxon>Spermatophyta</taxon>
        <taxon>Magnoliopsida</taxon>
        <taxon>eudicotyledons</taxon>
        <taxon>Gunneridae</taxon>
        <taxon>Pentapetalae</taxon>
        <taxon>Caryophyllales</taxon>
        <taxon>Cactineae</taxon>
        <taxon>Cactaceae</taxon>
        <taxon>Cactoideae</taxon>
        <taxon>Echinocereeae</taxon>
        <taxon>Carnegiea</taxon>
    </lineage>
</organism>
<feature type="chain" id="PRO_5040149271" description="Pollen Ole e 1 allergen and extensin family protein" evidence="2">
    <location>
        <begin position="18"/>
        <end position="184"/>
    </location>
</feature>
<dbReference type="Proteomes" id="UP001153076">
    <property type="component" value="Unassembled WGS sequence"/>
</dbReference>
<comment type="caution">
    <text evidence="3">The sequence shown here is derived from an EMBL/GenBank/DDBJ whole genome shotgun (WGS) entry which is preliminary data.</text>
</comment>
<dbReference type="GO" id="GO:0071944">
    <property type="term" value="C:cell periphery"/>
    <property type="evidence" value="ECO:0007669"/>
    <property type="project" value="TreeGrafter"/>
</dbReference>
<evidence type="ECO:0000256" key="2">
    <source>
        <dbReference type="SAM" id="SignalP"/>
    </source>
</evidence>
<evidence type="ECO:0008006" key="5">
    <source>
        <dbReference type="Google" id="ProtNLM"/>
    </source>
</evidence>
<protein>
    <recommendedName>
        <fullName evidence="5">Pollen Ole e 1 allergen and extensin family protein</fullName>
    </recommendedName>
</protein>